<name>A0A261UMU9_9BORD</name>
<dbReference type="EMBL" id="NEVS01000004">
    <property type="protein sequence ID" value="OZI63189.1"/>
    <property type="molecule type" value="Genomic_DNA"/>
</dbReference>
<dbReference type="OrthoDB" id="5298707at2"/>
<proteinExistence type="predicted"/>
<keyword evidence="3" id="KW-1185">Reference proteome</keyword>
<feature type="region of interest" description="Disordered" evidence="1">
    <location>
        <begin position="1"/>
        <end position="25"/>
    </location>
</feature>
<evidence type="ECO:0000313" key="3">
    <source>
        <dbReference type="Proteomes" id="UP000215767"/>
    </source>
</evidence>
<dbReference type="AlphaFoldDB" id="A0A261UMU9"/>
<accession>A0A261UMU9</accession>
<organism evidence="2 3">
    <name type="scientific">Bordetella genomosp. 11</name>
    <dbReference type="NCBI Taxonomy" id="1416808"/>
    <lineage>
        <taxon>Bacteria</taxon>
        <taxon>Pseudomonadati</taxon>
        <taxon>Pseudomonadota</taxon>
        <taxon>Betaproteobacteria</taxon>
        <taxon>Burkholderiales</taxon>
        <taxon>Alcaligenaceae</taxon>
        <taxon>Bordetella</taxon>
    </lineage>
</organism>
<gene>
    <name evidence="2" type="ORF">CAL28_29325</name>
</gene>
<evidence type="ECO:0008006" key="4">
    <source>
        <dbReference type="Google" id="ProtNLM"/>
    </source>
</evidence>
<reference evidence="3" key="1">
    <citation type="submission" date="2017-05" db="EMBL/GenBank/DDBJ databases">
        <title>Complete and WGS of Bordetella genogroups.</title>
        <authorList>
            <person name="Spilker T."/>
            <person name="Lipuma J."/>
        </authorList>
    </citation>
    <scope>NUCLEOTIDE SEQUENCE [LARGE SCALE GENOMIC DNA]</scope>
    <source>
        <strain evidence="3">AU8856</strain>
    </source>
</reference>
<dbReference type="NCBIfam" id="TIGR03505">
    <property type="entry name" value="FimV_core"/>
    <property type="match status" value="2"/>
</dbReference>
<protein>
    <recommendedName>
        <fullName evidence="4">LysM domain-containing protein</fullName>
    </recommendedName>
</protein>
<comment type="caution">
    <text evidence="2">The sequence shown here is derived from an EMBL/GenBank/DDBJ whole genome shotgun (WGS) entry which is preliminary data.</text>
</comment>
<dbReference type="Proteomes" id="UP000215767">
    <property type="component" value="Unassembled WGS sequence"/>
</dbReference>
<evidence type="ECO:0000313" key="2">
    <source>
        <dbReference type="EMBL" id="OZI63189.1"/>
    </source>
</evidence>
<dbReference type="InterPro" id="IPR020012">
    <property type="entry name" value="LysM_FimV"/>
</dbReference>
<evidence type="ECO:0000256" key="1">
    <source>
        <dbReference type="SAM" id="MobiDB-lite"/>
    </source>
</evidence>
<sequence length="231" mass="24792">MQRPRPDSASLSPFHPTTAVSSARQSAMQCPADFTEAHPGAAGSCGRMLIKVAASDTTFGIAQRYRQATGADICQIAVALWQANPHAFERNDMNLLKRGSEVELPDGATIRAIDPEAARRTCGAHIDPSGQQRKGTEGMTIRQSFEEQRDLQAGDRELVYFGDTLGQIAKRLQIPGATQHQKLVAIAKANADAFSRGNMNDLRTGVVLRMPDVDEVHAIDDGASQGGDLPG</sequence>